<proteinExistence type="predicted"/>
<organism evidence="2 3">
    <name type="scientific">Paspalum notatum var. saurae</name>
    <dbReference type="NCBI Taxonomy" id="547442"/>
    <lineage>
        <taxon>Eukaryota</taxon>
        <taxon>Viridiplantae</taxon>
        <taxon>Streptophyta</taxon>
        <taxon>Embryophyta</taxon>
        <taxon>Tracheophyta</taxon>
        <taxon>Spermatophyta</taxon>
        <taxon>Magnoliopsida</taxon>
        <taxon>Liliopsida</taxon>
        <taxon>Poales</taxon>
        <taxon>Poaceae</taxon>
        <taxon>PACMAD clade</taxon>
        <taxon>Panicoideae</taxon>
        <taxon>Andropogonodae</taxon>
        <taxon>Paspaleae</taxon>
        <taxon>Paspalinae</taxon>
        <taxon>Paspalum</taxon>
    </lineage>
</organism>
<evidence type="ECO:0000313" key="2">
    <source>
        <dbReference type="EMBL" id="WVZ75519.1"/>
    </source>
</evidence>
<feature type="compositionally biased region" description="Basic and acidic residues" evidence="1">
    <location>
        <begin position="1"/>
        <end position="13"/>
    </location>
</feature>
<evidence type="ECO:0000313" key="3">
    <source>
        <dbReference type="Proteomes" id="UP001341281"/>
    </source>
</evidence>
<gene>
    <name evidence="2" type="ORF">U9M48_023564</name>
</gene>
<protein>
    <submittedName>
        <fullName evidence="2">Uncharacterized protein</fullName>
    </submittedName>
</protein>
<dbReference type="AlphaFoldDB" id="A0AAQ3TP52"/>
<reference evidence="2 3" key="1">
    <citation type="submission" date="2024-02" db="EMBL/GenBank/DDBJ databases">
        <title>High-quality chromosome-scale genome assembly of Pensacola bahiagrass (Paspalum notatum Flugge var. saurae).</title>
        <authorList>
            <person name="Vega J.M."/>
            <person name="Podio M."/>
            <person name="Orjuela J."/>
            <person name="Siena L.A."/>
            <person name="Pessino S.C."/>
            <person name="Combes M.C."/>
            <person name="Mariac C."/>
            <person name="Albertini E."/>
            <person name="Pupilli F."/>
            <person name="Ortiz J.P.A."/>
            <person name="Leblanc O."/>
        </authorList>
    </citation>
    <scope>NUCLEOTIDE SEQUENCE [LARGE SCALE GENOMIC DNA]</scope>
    <source>
        <strain evidence="2">R1</strain>
        <tissue evidence="2">Leaf</tissue>
    </source>
</reference>
<name>A0AAQ3TP52_PASNO</name>
<dbReference type="EMBL" id="CP144749">
    <property type="protein sequence ID" value="WVZ75519.1"/>
    <property type="molecule type" value="Genomic_DNA"/>
</dbReference>
<dbReference type="Proteomes" id="UP001341281">
    <property type="component" value="Chromosome 05"/>
</dbReference>
<feature type="compositionally biased region" description="Low complexity" evidence="1">
    <location>
        <begin position="14"/>
        <end position="24"/>
    </location>
</feature>
<keyword evidence="3" id="KW-1185">Reference proteome</keyword>
<feature type="region of interest" description="Disordered" evidence="1">
    <location>
        <begin position="1"/>
        <end position="90"/>
    </location>
</feature>
<accession>A0AAQ3TP52</accession>
<evidence type="ECO:0000256" key="1">
    <source>
        <dbReference type="SAM" id="MobiDB-lite"/>
    </source>
</evidence>
<sequence>MPPPPPRREEVLRARSAGATSSSSLIVVLQAHSHRSQPQQQGRQQTELLPSPTPTHSSEMGSSPLKDLTNSVNTNDVNREGYHEKNDIKG</sequence>
<feature type="compositionally biased region" description="Basic and acidic residues" evidence="1">
    <location>
        <begin position="77"/>
        <end position="90"/>
    </location>
</feature>